<feature type="domain" description="SH3" evidence="11">
    <location>
        <begin position="484"/>
        <end position="544"/>
    </location>
</feature>
<evidence type="ECO:0000259" key="12">
    <source>
        <dbReference type="PROSITE" id="PS50003"/>
    </source>
</evidence>
<dbReference type="Gene3D" id="1.20.900.10">
    <property type="entry name" value="Dbl homology (DH) domain"/>
    <property type="match status" value="1"/>
</dbReference>
<evidence type="ECO:0000256" key="5">
    <source>
        <dbReference type="ARBA" id="ARBA00022737"/>
    </source>
</evidence>
<feature type="domain" description="SH2" evidence="10">
    <location>
        <begin position="577"/>
        <end position="673"/>
    </location>
</feature>
<evidence type="ECO:0000256" key="9">
    <source>
        <dbReference type="PROSITE-ProRule" id="PRU00192"/>
    </source>
</evidence>
<reference evidence="15" key="1">
    <citation type="submission" date="2020-08" db="EMBL/GenBank/DDBJ databases">
        <title>Multicomponent nature underlies the extraordinary mechanical properties of spider dragline silk.</title>
        <authorList>
            <person name="Kono N."/>
            <person name="Nakamura H."/>
            <person name="Mori M."/>
            <person name="Yoshida Y."/>
            <person name="Ohtoshi R."/>
            <person name="Malay A.D."/>
            <person name="Moran D.A.P."/>
            <person name="Tomita M."/>
            <person name="Numata K."/>
            <person name="Arakawa K."/>
        </authorList>
    </citation>
    <scope>NUCLEOTIDE SEQUENCE</scope>
</reference>
<evidence type="ECO:0000256" key="3">
    <source>
        <dbReference type="ARBA" id="ARBA00022658"/>
    </source>
</evidence>
<keyword evidence="6" id="KW-0862">Zinc</keyword>
<evidence type="ECO:0000259" key="10">
    <source>
        <dbReference type="PROSITE" id="PS50001"/>
    </source>
</evidence>
<evidence type="ECO:0000256" key="1">
    <source>
        <dbReference type="ARBA" id="ARBA00022443"/>
    </source>
</evidence>
<keyword evidence="16" id="KW-1185">Reference proteome</keyword>
<gene>
    <name evidence="15" type="primary">Vav2</name>
    <name evidence="15" type="ORF">TNCV_4842601</name>
</gene>
<dbReference type="Pfam" id="PF00017">
    <property type="entry name" value="SH2"/>
    <property type="match status" value="1"/>
</dbReference>
<dbReference type="InterPro" id="IPR037832">
    <property type="entry name" value="PH_Vav"/>
</dbReference>
<dbReference type="PANTHER" id="PTHR45818">
    <property type="entry name" value="PROTEIN VAV"/>
    <property type="match status" value="1"/>
</dbReference>
<dbReference type="GO" id="GO:0035556">
    <property type="term" value="P:intracellular signal transduction"/>
    <property type="evidence" value="ECO:0007669"/>
    <property type="project" value="InterPro"/>
</dbReference>
<dbReference type="GO" id="GO:0005737">
    <property type="term" value="C:cytoplasm"/>
    <property type="evidence" value="ECO:0007669"/>
    <property type="project" value="TreeGrafter"/>
</dbReference>
<evidence type="ECO:0000256" key="7">
    <source>
        <dbReference type="ARBA" id="ARBA00022999"/>
    </source>
</evidence>
<dbReference type="InterPro" id="IPR000219">
    <property type="entry name" value="DH_dom"/>
</dbReference>
<dbReference type="SMART" id="SM00325">
    <property type="entry name" value="RhoGEF"/>
    <property type="match status" value="1"/>
</dbReference>
<dbReference type="SUPFAM" id="SSF50044">
    <property type="entry name" value="SH3-domain"/>
    <property type="match status" value="2"/>
</dbReference>
<dbReference type="Gene3D" id="3.30.505.10">
    <property type="entry name" value="SH2 domain"/>
    <property type="match status" value="1"/>
</dbReference>
<dbReference type="InterPro" id="IPR011993">
    <property type="entry name" value="PH-like_dom_sf"/>
</dbReference>
<dbReference type="PROSITE" id="PS50002">
    <property type="entry name" value="SH3"/>
    <property type="match status" value="2"/>
</dbReference>
<dbReference type="InterPro" id="IPR036028">
    <property type="entry name" value="SH3-like_dom_sf"/>
</dbReference>
<dbReference type="PRINTS" id="PR00452">
    <property type="entry name" value="SH3DOMAIN"/>
</dbReference>
<feature type="domain" description="Phorbol-ester/DAG-type" evidence="14">
    <location>
        <begin position="405"/>
        <end position="454"/>
    </location>
</feature>
<dbReference type="CDD" id="cd20810">
    <property type="entry name" value="C1_VAV"/>
    <property type="match status" value="1"/>
</dbReference>
<dbReference type="GO" id="GO:0016477">
    <property type="term" value="P:cell migration"/>
    <property type="evidence" value="ECO:0007669"/>
    <property type="project" value="TreeGrafter"/>
</dbReference>
<dbReference type="InterPro" id="IPR055251">
    <property type="entry name" value="SOS1_NGEF_PH"/>
</dbReference>
<dbReference type="Pfam" id="PF22697">
    <property type="entry name" value="SOS1_NGEF_PH"/>
    <property type="match status" value="1"/>
</dbReference>
<dbReference type="InterPro" id="IPR001331">
    <property type="entry name" value="GDS_CDC24_CS"/>
</dbReference>
<evidence type="ECO:0000259" key="14">
    <source>
        <dbReference type="PROSITE" id="PS50081"/>
    </source>
</evidence>
<dbReference type="SMART" id="SM00326">
    <property type="entry name" value="SH3"/>
    <property type="match status" value="2"/>
</dbReference>
<dbReference type="SMART" id="SM00233">
    <property type="entry name" value="PH"/>
    <property type="match status" value="1"/>
</dbReference>
<keyword evidence="2" id="KW-0597">Phosphoprotein</keyword>
<evidence type="ECO:0000259" key="13">
    <source>
        <dbReference type="PROSITE" id="PS50010"/>
    </source>
</evidence>
<dbReference type="SUPFAM" id="SSF48065">
    <property type="entry name" value="DBL homology domain (DH-domain)"/>
    <property type="match status" value="1"/>
</dbReference>
<dbReference type="SUPFAM" id="SSF50729">
    <property type="entry name" value="PH domain-like"/>
    <property type="match status" value="1"/>
</dbReference>
<name>A0A8X6WKV3_TRICX</name>
<keyword evidence="5" id="KW-0677">Repeat</keyword>
<dbReference type="CDD" id="cd00160">
    <property type="entry name" value="RhoGEF"/>
    <property type="match status" value="1"/>
</dbReference>
<dbReference type="SUPFAM" id="SSF55550">
    <property type="entry name" value="SH2 domain"/>
    <property type="match status" value="1"/>
</dbReference>
<dbReference type="PRINTS" id="PR01887">
    <property type="entry name" value="SPECTRNALPHA"/>
</dbReference>
<accession>A0A8X6WKV3</accession>
<feature type="domain" description="SH3" evidence="11">
    <location>
        <begin position="684"/>
        <end position="745"/>
    </location>
</feature>
<dbReference type="PROSITE" id="PS00479">
    <property type="entry name" value="ZF_DAG_PE_1"/>
    <property type="match status" value="1"/>
</dbReference>
<evidence type="ECO:0000256" key="2">
    <source>
        <dbReference type="ARBA" id="ARBA00022553"/>
    </source>
</evidence>
<dbReference type="Pfam" id="PF00018">
    <property type="entry name" value="SH3_1"/>
    <property type="match status" value="1"/>
</dbReference>
<dbReference type="PROSITE" id="PS50003">
    <property type="entry name" value="PH_DOMAIN"/>
    <property type="match status" value="1"/>
</dbReference>
<evidence type="ECO:0000256" key="6">
    <source>
        <dbReference type="ARBA" id="ARBA00022833"/>
    </source>
</evidence>
<evidence type="ECO:0000259" key="11">
    <source>
        <dbReference type="PROSITE" id="PS50002"/>
    </source>
</evidence>
<dbReference type="InterPro" id="IPR035899">
    <property type="entry name" value="DBL_dom_sf"/>
</dbReference>
<dbReference type="GO" id="GO:0048468">
    <property type="term" value="P:cell development"/>
    <property type="evidence" value="ECO:0007669"/>
    <property type="project" value="UniProtKB-ARBA"/>
</dbReference>
<evidence type="ECO:0000313" key="16">
    <source>
        <dbReference type="Proteomes" id="UP000887159"/>
    </source>
</evidence>
<dbReference type="GO" id="GO:0046872">
    <property type="term" value="F:metal ion binding"/>
    <property type="evidence" value="ECO:0007669"/>
    <property type="project" value="UniProtKB-KW"/>
</dbReference>
<dbReference type="SMART" id="SM00252">
    <property type="entry name" value="SH2"/>
    <property type="match status" value="1"/>
</dbReference>
<feature type="domain" description="PH" evidence="12">
    <location>
        <begin position="289"/>
        <end position="394"/>
    </location>
</feature>
<dbReference type="Pfam" id="PF07653">
    <property type="entry name" value="SH3_2"/>
    <property type="match status" value="1"/>
</dbReference>
<protein>
    <submittedName>
        <fullName evidence="15">Guanine nucleotide exchange factor VAV2</fullName>
    </submittedName>
</protein>
<dbReference type="Proteomes" id="UP000887159">
    <property type="component" value="Unassembled WGS sequence"/>
</dbReference>
<comment type="caution">
    <text evidence="15">The sequence shown here is derived from an EMBL/GenBank/DDBJ whole genome shotgun (WGS) entry which is preliminary data.</text>
</comment>
<dbReference type="SMART" id="SM00109">
    <property type="entry name" value="C1"/>
    <property type="match status" value="1"/>
</dbReference>
<dbReference type="InterPro" id="IPR001452">
    <property type="entry name" value="SH3_domain"/>
</dbReference>
<dbReference type="InterPro" id="IPR001849">
    <property type="entry name" value="PH_domain"/>
</dbReference>
<dbReference type="CDD" id="cd01223">
    <property type="entry name" value="PH_Vav"/>
    <property type="match status" value="1"/>
</dbReference>
<dbReference type="Gene3D" id="3.30.60.20">
    <property type="match status" value="1"/>
</dbReference>
<dbReference type="PROSITE" id="PS50010">
    <property type="entry name" value="DH_2"/>
    <property type="match status" value="1"/>
</dbReference>
<dbReference type="EMBL" id="BMAU01021435">
    <property type="protein sequence ID" value="GFY35886.1"/>
    <property type="molecule type" value="Genomic_DNA"/>
</dbReference>
<keyword evidence="4" id="KW-0479">Metal-binding</keyword>
<dbReference type="PROSITE" id="PS00741">
    <property type="entry name" value="DH_1"/>
    <property type="match status" value="1"/>
</dbReference>
<dbReference type="Gene3D" id="2.30.30.40">
    <property type="entry name" value="SH3 Domains"/>
    <property type="match status" value="2"/>
</dbReference>
<organism evidence="15 16">
    <name type="scientific">Trichonephila clavipes</name>
    <name type="common">Golden silk orbweaver</name>
    <name type="synonym">Nephila clavipes</name>
    <dbReference type="NCBI Taxonomy" id="2585209"/>
    <lineage>
        <taxon>Eukaryota</taxon>
        <taxon>Metazoa</taxon>
        <taxon>Ecdysozoa</taxon>
        <taxon>Arthropoda</taxon>
        <taxon>Chelicerata</taxon>
        <taxon>Arachnida</taxon>
        <taxon>Araneae</taxon>
        <taxon>Araneomorphae</taxon>
        <taxon>Entelegynae</taxon>
        <taxon>Araneoidea</taxon>
        <taxon>Nephilidae</taxon>
        <taxon>Trichonephila</taxon>
    </lineage>
</organism>
<dbReference type="InterPro" id="IPR002219">
    <property type="entry name" value="PKC_DAG/PE"/>
</dbReference>
<dbReference type="Gene3D" id="2.30.29.30">
    <property type="entry name" value="Pleckstrin-homology domain (PH domain)/Phosphotyrosine-binding domain (PTB)"/>
    <property type="match status" value="1"/>
</dbReference>
<dbReference type="Pfam" id="PF00130">
    <property type="entry name" value="C1_1"/>
    <property type="match status" value="1"/>
</dbReference>
<dbReference type="PANTHER" id="PTHR45818:SF3">
    <property type="entry name" value="PROTEIN VAV"/>
    <property type="match status" value="1"/>
</dbReference>
<dbReference type="Pfam" id="PF00621">
    <property type="entry name" value="RhoGEF"/>
    <property type="match status" value="1"/>
</dbReference>
<keyword evidence="1 9" id="KW-0728">SH3 domain</keyword>
<dbReference type="PRINTS" id="PR00401">
    <property type="entry name" value="SH2DOMAIN"/>
</dbReference>
<dbReference type="PROSITE" id="PS50081">
    <property type="entry name" value="ZF_DAG_PE_2"/>
    <property type="match status" value="1"/>
</dbReference>
<evidence type="ECO:0000256" key="8">
    <source>
        <dbReference type="PROSITE-ProRule" id="PRU00191"/>
    </source>
</evidence>
<dbReference type="GO" id="GO:0005085">
    <property type="term" value="F:guanyl-nucleotide exchange factor activity"/>
    <property type="evidence" value="ECO:0007669"/>
    <property type="project" value="UniProtKB-KW"/>
</dbReference>
<dbReference type="InterPro" id="IPR036860">
    <property type="entry name" value="SH2_dom_sf"/>
</dbReference>
<dbReference type="InterPro" id="IPR000980">
    <property type="entry name" value="SH2"/>
</dbReference>
<evidence type="ECO:0000313" key="15">
    <source>
        <dbReference type="EMBL" id="GFY35886.1"/>
    </source>
</evidence>
<keyword evidence="7 8" id="KW-0727">SH2 domain</keyword>
<sequence length="745" mass="86353">MDIWGFPSFAKNHDYYNDDIYRNLEELANERDYAANAEQPYTLADEEREEAYDVYEDIIQYKPSKNVSASHVHPVEKRDYCIKELIETEKNYIEALNMIIKHFMRPLKNTLVADVRKVIFMNIEELAEIHTGFHSELYKACTSSQYKISECFLHWKDKFIIYGEYCSKLPAAQERVEDLSNKSEVINQAILRCQQEANGGKFKLRDLLSVPMQRILKYHLLLKELIRNTPKTHEDYFGLQKALDAMLDLAQYINEVKRDNETLQIIRDIQASITDLRMPEDLELKDYGRLLKDGELKIRSHDDNRLKNRYVFIFDKVMLMCKSTRGEQYSFKEALVLLDYKVEDVANSARVGSRDKWSYFWLLAHRQNKTALTMYAKTEEMKQKWIDAIEKALDNVCPAALRNTDHIFQMHSFEKPANCTECDKLLRGIFYQGYLCSVCGVAVHKDCIEDVRSCGAPRLPPRPPSVTVVPEILRRNLTSAGRKPYMFKVRARFAYQGPPDHLSFDSDDEIYVTNKLNNMCWEGYVARTGKTGFFPPDHVEKRPPSYENPFPSPNPNAVENATLAPDYINTMLEGHDWFAGVMERDVATKKLEELPSGTFLLRISPKQNGSYAISINYQNQVKHMRVCTSDNGQHFYLSETKYFKSIVELVNWYKENSLSESFNGLHVTLMIPYKKALAGLNNESILGYAEALYDFQGNSPNMLTLHKGDRIIILSKAGNQKGWWKGQIGENVGYFPYSYVKEIFD</sequence>
<dbReference type="PROSITE" id="PS50001">
    <property type="entry name" value="SH2"/>
    <property type="match status" value="1"/>
</dbReference>
<dbReference type="AlphaFoldDB" id="A0A8X6WKV3"/>
<keyword evidence="3" id="KW-0344">Guanine-nucleotide releasing factor</keyword>
<feature type="domain" description="DH" evidence="13">
    <location>
        <begin position="77"/>
        <end position="256"/>
    </location>
</feature>
<proteinExistence type="predicted"/>
<evidence type="ECO:0000256" key="4">
    <source>
        <dbReference type="ARBA" id="ARBA00022723"/>
    </source>
</evidence>